<dbReference type="SMART" id="SM00367">
    <property type="entry name" value="LRR_CC"/>
    <property type="match status" value="13"/>
</dbReference>
<dbReference type="FunFam" id="1.20.1280.50:FF:000084">
    <property type="entry name" value="EIN3-binding F-box protein 1"/>
    <property type="match status" value="1"/>
</dbReference>
<evidence type="ECO:0000259" key="6">
    <source>
        <dbReference type="SMART" id="SM00256"/>
    </source>
</evidence>
<dbReference type="FunFam" id="3.80.10.10:FF:000451">
    <property type="entry name" value="EIN3-binding F-box protein 1"/>
    <property type="match status" value="1"/>
</dbReference>
<dbReference type="GO" id="GO:0005634">
    <property type="term" value="C:nucleus"/>
    <property type="evidence" value="ECO:0007669"/>
    <property type="project" value="UniProtKB-SubCell"/>
</dbReference>
<comment type="caution">
    <text evidence="7">The sequence shown here is derived from an EMBL/GenBank/DDBJ whole genome shotgun (WGS) entry which is preliminary data.</text>
</comment>
<name>A0A9Q1QDP9_9CARY</name>
<dbReference type="Gene3D" id="1.20.1280.50">
    <property type="match status" value="1"/>
</dbReference>
<accession>A0A9Q1QDP9</accession>
<proteinExistence type="predicted"/>
<dbReference type="GO" id="GO:0010105">
    <property type="term" value="P:negative regulation of ethylene-activated signaling pathway"/>
    <property type="evidence" value="ECO:0007669"/>
    <property type="project" value="UniProtKB-ARBA"/>
</dbReference>
<feature type="domain" description="F-box" evidence="6">
    <location>
        <begin position="69"/>
        <end position="110"/>
    </location>
</feature>
<evidence type="ECO:0000256" key="3">
    <source>
        <dbReference type="ARBA" id="ARBA00022745"/>
    </source>
</evidence>
<dbReference type="OrthoDB" id="550575at2759"/>
<dbReference type="SUPFAM" id="SSF52047">
    <property type="entry name" value="RNI-like"/>
    <property type="match status" value="1"/>
</dbReference>
<comment type="subcellular location">
    <subcellularLocation>
        <location evidence="1">Nucleus</location>
    </subcellularLocation>
</comment>
<dbReference type="FunFam" id="3.80.10.10:FF:000595">
    <property type="entry name" value="EIN3-binding F-box protein 1"/>
    <property type="match status" value="1"/>
</dbReference>
<dbReference type="EMBL" id="JAKOGI010000286">
    <property type="protein sequence ID" value="KAJ8437716.1"/>
    <property type="molecule type" value="Genomic_DNA"/>
</dbReference>
<dbReference type="InterPro" id="IPR057207">
    <property type="entry name" value="FBXL15_LRR"/>
</dbReference>
<dbReference type="GO" id="GO:0031146">
    <property type="term" value="P:SCF-dependent proteasomal ubiquitin-dependent protein catabolic process"/>
    <property type="evidence" value="ECO:0007669"/>
    <property type="project" value="TreeGrafter"/>
</dbReference>
<dbReference type="CDD" id="cd22159">
    <property type="entry name" value="F-box_AtTIR1-like"/>
    <property type="match status" value="1"/>
</dbReference>
<sequence>MSQIFNYSGDEDFYHGASIYSNPKEAGLFLSLGDHVDVYFPRKRARINAPFVVNGVSLEQKKQVSIDVLPDECLFEIFRRLPADQERGACACVSKRWLMLLSSIPEEELCGNSGSEGEVNPQADDSQIESDGFLTRSLDGKKATDVRLAAIAVGTAGRGGLGKLIIRGNNTVRGVTNLGLRAVARCCPSLKVLSLWNVSSIGDEGLLDIANGCPRLEKLDLCQCPSITDKALIAVAKSCPNLTTISLDGCQNVGNGGLQAIGQFCQNLKSVTIKDCPFVADQGIASLMSSATNVLTKLKLQGLNITDVSLAVIGHYGKVVTDLVLSDMPNVNERGFWVMGNAQGLQHLKSLTIASCQGVTDVALEAVGSGCPNLKQFVLKKGAFLSDNGLVSFAKAACSLESLQLEECHRITQIGFFGLLLHCGSKLRALTMSSCFGFRDMLLGLPLPNSSTSLRSVVVRNCPGLGDMTLAMLAKLCPQLQYVDLSGLTGITDAGLLSLVESCEAGDGLVKVSLAGCINVTDNVVVALAKIHGGTLEVLNLDGCGKVTDASLAAIADDCLLLNELDVSKCAITDLGVASLARSKQLSLRILSLSGCSTLSDKCLPFLAKLGQSLMGLNIQHCNSLSSKVIDMLMDRLFKCDILS</sequence>
<reference evidence="7" key="1">
    <citation type="submission" date="2022-04" db="EMBL/GenBank/DDBJ databases">
        <title>Carnegiea gigantea Genome sequencing and assembly v2.</title>
        <authorList>
            <person name="Copetti D."/>
            <person name="Sanderson M.J."/>
            <person name="Burquez A."/>
            <person name="Wojciechowski M.F."/>
        </authorList>
    </citation>
    <scope>NUCLEOTIDE SEQUENCE</scope>
    <source>
        <strain evidence="7">SGP5-SGP5p</strain>
        <tissue evidence="7">Aerial part</tissue>
    </source>
</reference>
<evidence type="ECO:0000256" key="2">
    <source>
        <dbReference type="ARBA" id="ARBA00004906"/>
    </source>
</evidence>
<dbReference type="InterPro" id="IPR001611">
    <property type="entry name" value="Leu-rich_rpt"/>
</dbReference>
<dbReference type="Proteomes" id="UP001153076">
    <property type="component" value="Unassembled WGS sequence"/>
</dbReference>
<dbReference type="AlphaFoldDB" id="A0A9Q1QDP9"/>
<keyword evidence="8" id="KW-1185">Reference proteome</keyword>
<evidence type="ECO:0000256" key="1">
    <source>
        <dbReference type="ARBA" id="ARBA00004123"/>
    </source>
</evidence>
<dbReference type="InterPro" id="IPR036047">
    <property type="entry name" value="F-box-like_dom_sf"/>
</dbReference>
<dbReference type="Pfam" id="PF00646">
    <property type="entry name" value="F-box"/>
    <property type="match status" value="1"/>
</dbReference>
<dbReference type="InterPro" id="IPR006553">
    <property type="entry name" value="Leu-rich_rpt_Cys-con_subtyp"/>
</dbReference>
<dbReference type="GO" id="GO:0009873">
    <property type="term" value="P:ethylene-activated signaling pathway"/>
    <property type="evidence" value="ECO:0007669"/>
    <property type="project" value="UniProtKB-KW"/>
</dbReference>
<organism evidence="7 8">
    <name type="scientific">Carnegiea gigantea</name>
    <dbReference type="NCBI Taxonomy" id="171969"/>
    <lineage>
        <taxon>Eukaryota</taxon>
        <taxon>Viridiplantae</taxon>
        <taxon>Streptophyta</taxon>
        <taxon>Embryophyta</taxon>
        <taxon>Tracheophyta</taxon>
        <taxon>Spermatophyta</taxon>
        <taxon>Magnoliopsida</taxon>
        <taxon>eudicotyledons</taxon>
        <taxon>Gunneridae</taxon>
        <taxon>Pentapetalae</taxon>
        <taxon>Caryophyllales</taxon>
        <taxon>Cactineae</taxon>
        <taxon>Cactaceae</taxon>
        <taxon>Cactoideae</taxon>
        <taxon>Echinocereeae</taxon>
        <taxon>Carnegiea</taxon>
    </lineage>
</organism>
<keyword evidence="5" id="KW-0539">Nucleus</keyword>
<dbReference type="SMART" id="SM00256">
    <property type="entry name" value="FBOX"/>
    <property type="match status" value="1"/>
</dbReference>
<dbReference type="InterPro" id="IPR001810">
    <property type="entry name" value="F-box_dom"/>
</dbReference>
<evidence type="ECO:0000313" key="7">
    <source>
        <dbReference type="EMBL" id="KAJ8437716.1"/>
    </source>
</evidence>
<dbReference type="GO" id="GO:0019005">
    <property type="term" value="C:SCF ubiquitin ligase complex"/>
    <property type="evidence" value="ECO:0007669"/>
    <property type="project" value="TreeGrafter"/>
</dbReference>
<evidence type="ECO:0000256" key="5">
    <source>
        <dbReference type="ARBA" id="ARBA00023242"/>
    </source>
</evidence>
<dbReference type="PANTHER" id="PTHR13318">
    <property type="entry name" value="PARTNER OF PAIRED, ISOFORM B-RELATED"/>
    <property type="match status" value="1"/>
</dbReference>
<protein>
    <recommendedName>
        <fullName evidence="6">F-box domain-containing protein</fullName>
    </recommendedName>
</protein>
<gene>
    <name evidence="7" type="ORF">Cgig2_008342</name>
</gene>
<dbReference type="InterPro" id="IPR032675">
    <property type="entry name" value="LRR_dom_sf"/>
</dbReference>
<keyword evidence="4" id="KW-0833">Ubl conjugation pathway</keyword>
<dbReference type="Pfam" id="PF13516">
    <property type="entry name" value="LRR_6"/>
    <property type="match status" value="1"/>
</dbReference>
<evidence type="ECO:0000256" key="4">
    <source>
        <dbReference type="ARBA" id="ARBA00022786"/>
    </source>
</evidence>
<evidence type="ECO:0000313" key="8">
    <source>
        <dbReference type="Proteomes" id="UP001153076"/>
    </source>
</evidence>
<dbReference type="Gene3D" id="3.80.10.10">
    <property type="entry name" value="Ribonuclease Inhibitor"/>
    <property type="match status" value="4"/>
</dbReference>
<comment type="pathway">
    <text evidence="2">Protein modification; protein ubiquitination.</text>
</comment>
<dbReference type="SUPFAM" id="SSF81383">
    <property type="entry name" value="F-box domain"/>
    <property type="match status" value="1"/>
</dbReference>
<keyword evidence="3" id="KW-0936">Ethylene signaling pathway</keyword>
<dbReference type="FunFam" id="3.80.10.10:FF:000473">
    <property type="entry name" value="EIN3-binding F-box protein 1"/>
    <property type="match status" value="1"/>
</dbReference>
<dbReference type="Pfam" id="PF25372">
    <property type="entry name" value="DUF7885"/>
    <property type="match status" value="1"/>
</dbReference>